<evidence type="ECO:0000259" key="2">
    <source>
        <dbReference type="PROSITE" id="PS51173"/>
    </source>
</evidence>
<organism evidence="3 4">
    <name type="scientific">Micromonospora zhanjiangensis</name>
    <dbReference type="NCBI Taxonomy" id="1522057"/>
    <lineage>
        <taxon>Bacteria</taxon>
        <taxon>Bacillati</taxon>
        <taxon>Actinomycetota</taxon>
        <taxon>Actinomycetes</taxon>
        <taxon>Micromonosporales</taxon>
        <taxon>Micromonosporaceae</taxon>
        <taxon>Micromonospora</taxon>
    </lineage>
</organism>
<evidence type="ECO:0000313" key="4">
    <source>
        <dbReference type="Proteomes" id="UP001595868"/>
    </source>
</evidence>
<proteinExistence type="predicted"/>
<dbReference type="PROSITE" id="PS51173">
    <property type="entry name" value="CBM2"/>
    <property type="match status" value="1"/>
</dbReference>
<evidence type="ECO:0000256" key="1">
    <source>
        <dbReference type="SAM" id="SignalP"/>
    </source>
</evidence>
<sequence length="249" mass="25807">MRRILLAALACLCAAAPAVIDGGTARAATADCAGTVEVTAPTFDRQSVAPGQSFTATAAITNCTDQPQQVSGYWRAQSVMPPGAPYTFCTGNDPFPLNAQLAPGGTYVTSMRWDIANPQCAATAIRASVVLYAPSVTRSADIPVTGAGGPRSCVASYRTLNEAPTGFVAEVTVANPTAAPVNGWSVVFTYPGDQRITASWNAVVQQDGQVVTATNASWNATIPPGGSVTYGLYGNWRRSDAPPTTLTCR</sequence>
<feature type="domain" description="CBM2" evidence="2">
    <location>
        <begin position="146"/>
        <end position="249"/>
    </location>
</feature>
<comment type="caution">
    <text evidence="3">The sequence shown here is derived from an EMBL/GenBank/DDBJ whole genome shotgun (WGS) entry which is preliminary data.</text>
</comment>
<accession>A0ABV8KNB7</accession>
<feature type="chain" id="PRO_5047539253" evidence="1">
    <location>
        <begin position="21"/>
        <end position="249"/>
    </location>
</feature>
<dbReference type="Gene3D" id="2.60.40.290">
    <property type="match status" value="1"/>
</dbReference>
<protein>
    <submittedName>
        <fullName evidence="3">Cellulose binding domain-containing protein</fullName>
    </submittedName>
</protein>
<dbReference type="Pfam" id="PF00553">
    <property type="entry name" value="CBM_2"/>
    <property type="match status" value="1"/>
</dbReference>
<dbReference type="Proteomes" id="UP001595868">
    <property type="component" value="Unassembled WGS sequence"/>
</dbReference>
<dbReference type="SUPFAM" id="SSF49384">
    <property type="entry name" value="Carbohydrate-binding domain"/>
    <property type="match status" value="1"/>
</dbReference>
<dbReference type="EMBL" id="JBHSBN010000010">
    <property type="protein sequence ID" value="MFC4107605.1"/>
    <property type="molecule type" value="Genomic_DNA"/>
</dbReference>
<name>A0ABV8KNB7_9ACTN</name>
<keyword evidence="1" id="KW-0732">Signal</keyword>
<dbReference type="SMART" id="SM00637">
    <property type="entry name" value="CBD_II"/>
    <property type="match status" value="1"/>
</dbReference>
<dbReference type="InterPro" id="IPR008965">
    <property type="entry name" value="CBM2/CBM3_carb-bd_dom_sf"/>
</dbReference>
<dbReference type="InterPro" id="IPR012291">
    <property type="entry name" value="CBM2_carb-bd_dom_sf"/>
</dbReference>
<keyword evidence="4" id="KW-1185">Reference proteome</keyword>
<gene>
    <name evidence="3" type="ORF">ACFOX0_16955</name>
</gene>
<reference evidence="4" key="1">
    <citation type="journal article" date="2019" name="Int. J. Syst. Evol. Microbiol.">
        <title>The Global Catalogue of Microorganisms (GCM) 10K type strain sequencing project: providing services to taxonomists for standard genome sequencing and annotation.</title>
        <authorList>
            <consortium name="The Broad Institute Genomics Platform"/>
            <consortium name="The Broad Institute Genome Sequencing Center for Infectious Disease"/>
            <person name="Wu L."/>
            <person name="Ma J."/>
        </authorList>
    </citation>
    <scope>NUCLEOTIDE SEQUENCE [LARGE SCALE GENOMIC DNA]</scope>
    <source>
        <strain evidence="4">2902at01</strain>
    </source>
</reference>
<feature type="signal peptide" evidence="1">
    <location>
        <begin position="1"/>
        <end position="20"/>
    </location>
</feature>
<dbReference type="InterPro" id="IPR001919">
    <property type="entry name" value="CBD2"/>
</dbReference>
<dbReference type="RefSeq" id="WP_377546724.1">
    <property type="nucleotide sequence ID" value="NZ_JBHSBN010000010.1"/>
</dbReference>
<evidence type="ECO:0000313" key="3">
    <source>
        <dbReference type="EMBL" id="MFC4107605.1"/>
    </source>
</evidence>